<comment type="caution">
    <text evidence="1">The sequence shown here is derived from an EMBL/GenBank/DDBJ whole genome shotgun (WGS) entry which is preliminary data.</text>
</comment>
<organism evidence="1 2">
    <name type="scientific">Novosphingobium album</name>
    <name type="common">ex Liu et al. 2023</name>
    <dbReference type="NCBI Taxonomy" id="3031130"/>
    <lineage>
        <taxon>Bacteria</taxon>
        <taxon>Pseudomonadati</taxon>
        <taxon>Pseudomonadota</taxon>
        <taxon>Alphaproteobacteria</taxon>
        <taxon>Sphingomonadales</taxon>
        <taxon>Sphingomonadaceae</taxon>
        <taxon>Novosphingobium</taxon>
    </lineage>
</organism>
<protein>
    <recommendedName>
        <fullName evidence="3">HIRAN domain-containing protein</fullName>
    </recommendedName>
</protein>
<name>A0ABT5WS32_9SPHN</name>
<evidence type="ECO:0000313" key="1">
    <source>
        <dbReference type="EMBL" id="MDE8652840.1"/>
    </source>
</evidence>
<accession>A0ABT5WS32</accession>
<proteinExistence type="predicted"/>
<dbReference type="Gene3D" id="3.30.70.2330">
    <property type="match status" value="1"/>
</dbReference>
<evidence type="ECO:0000313" key="2">
    <source>
        <dbReference type="Proteomes" id="UP001216253"/>
    </source>
</evidence>
<keyword evidence="2" id="KW-1185">Reference proteome</keyword>
<reference evidence="1 2" key="1">
    <citation type="submission" date="2023-03" db="EMBL/GenBank/DDBJ databases">
        <title>NovoSphingobium album sp. nov. isolated from polycyclic aromatic hydrocarbons- and heavy-metal polluted soil.</title>
        <authorList>
            <person name="Liu Z."/>
            <person name="Wang K."/>
        </authorList>
    </citation>
    <scope>NUCLEOTIDE SEQUENCE [LARGE SCALE GENOMIC DNA]</scope>
    <source>
        <strain evidence="1 2">H3SJ31-1</strain>
    </source>
</reference>
<dbReference type="EMBL" id="JARESE010000047">
    <property type="protein sequence ID" value="MDE8652840.1"/>
    <property type="molecule type" value="Genomic_DNA"/>
</dbReference>
<sequence>MKRFQRFFGKPHRRPGEPHFPTNYDGSGCWWAEDGVLPLAAGRGFNLPVVGELQWQDTISALVGGRCEEGHNCQMPAQLVFDDTNSRDPNAIGVMIDARAVGWIPWERAAEFRAALHALNTENLPVTCKAKVVGGWDRGRKDRGLFGVKLSLSIPLKVHRDARRMNRKA</sequence>
<gene>
    <name evidence="1" type="ORF">PYV00_14125</name>
</gene>
<dbReference type="Proteomes" id="UP001216253">
    <property type="component" value="Unassembled WGS sequence"/>
</dbReference>
<dbReference type="RefSeq" id="WP_275228926.1">
    <property type="nucleotide sequence ID" value="NZ_JARESE010000047.1"/>
</dbReference>
<evidence type="ECO:0008006" key="3">
    <source>
        <dbReference type="Google" id="ProtNLM"/>
    </source>
</evidence>